<dbReference type="InterPro" id="IPR010374">
    <property type="entry name" value="DUF969"/>
</dbReference>
<dbReference type="STRING" id="343509.SG0231"/>
<dbReference type="HOGENOM" id="CLU_120490_0_0_6"/>
<keyword evidence="1" id="KW-0472">Membrane</keyword>
<keyword evidence="3" id="KW-1185">Reference proteome</keyword>
<dbReference type="Pfam" id="PF06149">
    <property type="entry name" value="DUF969"/>
    <property type="match status" value="1"/>
</dbReference>
<reference evidence="2 3" key="1">
    <citation type="journal article" date="2006" name="Genome Res.">
        <title>Massive genome erosion and functional adaptations provide insights into the symbiotic lifestyle of Sodalis glossinidius in the tsetse host.</title>
        <authorList>
            <person name="Toh H."/>
            <person name="Weiss B.L."/>
            <person name="Perkin S.A.H."/>
            <person name="Yamashita A."/>
            <person name="Oshima K."/>
            <person name="Hattori M."/>
            <person name="Aksoy S."/>
        </authorList>
    </citation>
    <scope>NUCLEOTIDE SEQUENCE [LARGE SCALE GENOMIC DNA]</scope>
    <source>
        <strain evidence="3">morsitans</strain>
    </source>
</reference>
<dbReference type="EMBL" id="AP008232">
    <property type="protein sequence ID" value="BAE73506.1"/>
    <property type="molecule type" value="Genomic_DNA"/>
</dbReference>
<feature type="transmembrane region" description="Helical" evidence="1">
    <location>
        <begin position="31"/>
        <end position="53"/>
    </location>
</feature>
<keyword evidence="1" id="KW-0812">Transmembrane</keyword>
<feature type="transmembrane region" description="Helical" evidence="1">
    <location>
        <begin position="65"/>
        <end position="84"/>
    </location>
</feature>
<sequence>MKAIHTTFWGIIMWPLIGIVILDFALHFNPLVVVTLAVLITGLTSGLDLPAVVSDFGTAYVQNRYMALIWLALPVIGLLEHNGLREQAQRLVTRIHAASLSSILILYMLMRQLTAVLGLTALGGHAQMVRPLIAPMAEGAARKRLGYLPLAEREKIRAYCAAVDNIGVFFGGRHIYRHRLDLIDERVYGAKRLYY</sequence>
<dbReference type="KEGG" id="sgl:SG0231"/>
<name>Q2NWG9_SODGM</name>
<dbReference type="AlphaFoldDB" id="Q2NWG9"/>
<evidence type="ECO:0000313" key="3">
    <source>
        <dbReference type="Proteomes" id="UP000001932"/>
    </source>
</evidence>
<feature type="transmembrane region" description="Helical" evidence="1">
    <location>
        <begin position="6"/>
        <end position="24"/>
    </location>
</feature>
<gene>
    <name evidence="2" type="ordered locus">SG0231</name>
</gene>
<accession>Q2NWG9</accession>
<organism evidence="2 3">
    <name type="scientific">Sodalis glossinidius (strain morsitans)</name>
    <dbReference type="NCBI Taxonomy" id="343509"/>
    <lineage>
        <taxon>Bacteria</taxon>
        <taxon>Pseudomonadati</taxon>
        <taxon>Pseudomonadota</taxon>
        <taxon>Gammaproteobacteria</taxon>
        <taxon>Enterobacterales</taxon>
        <taxon>Bruguierivoracaceae</taxon>
        <taxon>Sodalis</taxon>
    </lineage>
</organism>
<proteinExistence type="predicted"/>
<evidence type="ECO:0000313" key="2">
    <source>
        <dbReference type="EMBL" id="BAE73506.1"/>
    </source>
</evidence>
<dbReference type="Proteomes" id="UP000001932">
    <property type="component" value="Chromosome"/>
</dbReference>
<keyword evidence="1" id="KW-1133">Transmembrane helix</keyword>
<protein>
    <submittedName>
        <fullName evidence="2">Uncharacterized protein</fullName>
    </submittedName>
</protein>
<dbReference type="eggNOG" id="COG3819">
    <property type="taxonomic scope" value="Bacteria"/>
</dbReference>
<evidence type="ECO:0000256" key="1">
    <source>
        <dbReference type="SAM" id="Phobius"/>
    </source>
</evidence>